<keyword evidence="6" id="KW-0539">Nucleus</keyword>
<comment type="subcellular location">
    <subcellularLocation>
        <location evidence="1">Nucleus</location>
    </subcellularLocation>
</comment>
<dbReference type="GO" id="GO:0005634">
    <property type="term" value="C:nucleus"/>
    <property type="evidence" value="ECO:0007669"/>
    <property type="project" value="UniProtKB-SubCell"/>
</dbReference>
<dbReference type="CDD" id="cd00067">
    <property type="entry name" value="GAL4"/>
    <property type="match status" value="1"/>
</dbReference>
<dbReference type="GO" id="GO:0009893">
    <property type="term" value="P:positive regulation of metabolic process"/>
    <property type="evidence" value="ECO:0007669"/>
    <property type="project" value="UniProtKB-ARBA"/>
</dbReference>
<dbReference type="SMART" id="SM00066">
    <property type="entry name" value="GAL4"/>
    <property type="match status" value="1"/>
</dbReference>
<keyword evidence="4" id="KW-0238">DNA-binding</keyword>
<dbReference type="InterPro" id="IPR001138">
    <property type="entry name" value="Zn2Cys6_DnaBD"/>
</dbReference>
<dbReference type="PROSITE" id="PS50048">
    <property type="entry name" value="ZN2_CY6_FUNGAL_2"/>
    <property type="match status" value="1"/>
</dbReference>
<dbReference type="Pfam" id="PF00172">
    <property type="entry name" value="Zn_clus"/>
    <property type="match status" value="1"/>
</dbReference>
<dbReference type="Gene3D" id="4.10.240.10">
    <property type="entry name" value="Zn(2)-C6 fungal-type DNA-binding domain"/>
    <property type="match status" value="1"/>
</dbReference>
<sequence length="666" mass="74959">MRRKVQNAASRQRPVSCQFCRARKLKCNRQLPCGNCISRGIACQLYSQPSTGESVTDPHILERLRRLEDIVMRSQSQRQTSLVADVVTQTPYSDPRYHQATTEVKRLEQECMRQDLSETIHPGGVTFKICPIQPGVSATVAISNSGSCLGEAESVRRPFCLPHIDEARRLLDKYIRDITYLHHVVHIPTLRAVVDGIYEDIGSLKQPTPSHVVLLYSIVASAIYSWTEQDVDLPFCRNGEDATKMSALWVKSTLDLLDYLRRASSKSLEEIQAIIIASFVVCHLEGPSPRYRDLITSAIATARELGLHKIDLPHDPDATSKSPRDPVATEVARRVWWYLVSTDWMFSQYTGPLKGTYSISPRHMAVNKPLNIDDEDLHPSMPTTAAPLNHPTNISYNLQRIHLAEICRELTDSTPLTSGAVEYAQVLKFDRSIIGFTAQWPSFFRLDEHTLNKPAYNAPATATQRYILNSIVPSQRCRLHLPYLARAATDPTYAYSRDACLEAARHVLRTERLLAREETLPFVRMRQRHAGTLLCLCIAIIALLADNCFCRGRGTESDADRRAELADACAILDRAKKESPIAGRLLGYFMRVMREHNVRLPVRMEDELPAGRERTESVAMGSTVEEVPGAPDVSDQLAQWEEIWPWDGLDTELDWDAIISGLGPLI</sequence>
<keyword evidence="3" id="KW-0805">Transcription regulation</keyword>
<dbReference type="SUPFAM" id="SSF57701">
    <property type="entry name" value="Zn2/Cys6 DNA-binding domain"/>
    <property type="match status" value="1"/>
</dbReference>
<accession>A0A2I2G6N0</accession>
<dbReference type="STRING" id="1392250.A0A2I2G6N0"/>
<evidence type="ECO:0000256" key="1">
    <source>
        <dbReference type="ARBA" id="ARBA00004123"/>
    </source>
</evidence>
<dbReference type="VEuPathDB" id="FungiDB:P170DRAFT_387034"/>
<dbReference type="GO" id="GO:0000981">
    <property type="term" value="F:DNA-binding transcription factor activity, RNA polymerase II-specific"/>
    <property type="evidence" value="ECO:0007669"/>
    <property type="project" value="InterPro"/>
</dbReference>
<dbReference type="GO" id="GO:0003677">
    <property type="term" value="F:DNA binding"/>
    <property type="evidence" value="ECO:0007669"/>
    <property type="project" value="UniProtKB-KW"/>
</dbReference>
<dbReference type="GO" id="GO:0008270">
    <property type="term" value="F:zinc ion binding"/>
    <property type="evidence" value="ECO:0007669"/>
    <property type="project" value="InterPro"/>
</dbReference>
<dbReference type="InterPro" id="IPR036864">
    <property type="entry name" value="Zn2-C6_fun-type_DNA-bd_sf"/>
</dbReference>
<evidence type="ECO:0000313" key="8">
    <source>
        <dbReference type="EMBL" id="PLB48529.1"/>
    </source>
</evidence>
<evidence type="ECO:0000256" key="6">
    <source>
        <dbReference type="ARBA" id="ARBA00023242"/>
    </source>
</evidence>
<evidence type="ECO:0000256" key="3">
    <source>
        <dbReference type="ARBA" id="ARBA00023015"/>
    </source>
</evidence>
<dbReference type="Pfam" id="PF04082">
    <property type="entry name" value="Fungal_trans"/>
    <property type="match status" value="1"/>
</dbReference>
<dbReference type="PANTHER" id="PTHR31001">
    <property type="entry name" value="UNCHARACTERIZED TRANSCRIPTIONAL REGULATORY PROTEIN"/>
    <property type="match status" value="1"/>
</dbReference>
<evidence type="ECO:0000256" key="2">
    <source>
        <dbReference type="ARBA" id="ARBA00022723"/>
    </source>
</evidence>
<dbReference type="PANTHER" id="PTHR31001:SF90">
    <property type="entry name" value="CENTROMERE DNA-BINDING PROTEIN COMPLEX CBF3 SUBUNIT B"/>
    <property type="match status" value="1"/>
</dbReference>
<comment type="caution">
    <text evidence="8">The sequence shown here is derived from an EMBL/GenBank/DDBJ whole genome shotgun (WGS) entry which is preliminary data.</text>
</comment>
<dbReference type="EMBL" id="MSFO01000005">
    <property type="protein sequence ID" value="PLB48529.1"/>
    <property type="molecule type" value="Genomic_DNA"/>
</dbReference>
<feature type="domain" description="Zn(2)-C6 fungal-type" evidence="7">
    <location>
        <begin position="16"/>
        <end position="45"/>
    </location>
</feature>
<dbReference type="CDD" id="cd12148">
    <property type="entry name" value="fungal_TF_MHR"/>
    <property type="match status" value="1"/>
</dbReference>
<reference evidence="8 9" key="1">
    <citation type="submission" date="2016-12" db="EMBL/GenBank/DDBJ databases">
        <title>The genomes of Aspergillus section Nigri reveals drivers in fungal speciation.</title>
        <authorList>
            <consortium name="DOE Joint Genome Institute"/>
            <person name="Vesth T.C."/>
            <person name="Nybo J."/>
            <person name="Theobald S."/>
            <person name="Brandl J."/>
            <person name="Frisvad J.C."/>
            <person name="Nielsen K.F."/>
            <person name="Lyhne E.K."/>
            <person name="Kogle M.E."/>
            <person name="Kuo A."/>
            <person name="Riley R."/>
            <person name="Clum A."/>
            <person name="Nolan M."/>
            <person name="Lipzen A."/>
            <person name="Salamov A."/>
            <person name="Henrissat B."/>
            <person name="Wiebenga A."/>
            <person name="De Vries R.P."/>
            <person name="Grigoriev I.V."/>
            <person name="Mortensen U.H."/>
            <person name="Andersen M.R."/>
            <person name="Baker S.E."/>
        </authorList>
    </citation>
    <scope>NUCLEOTIDE SEQUENCE [LARGE SCALE GENOMIC DNA]</scope>
    <source>
        <strain evidence="8 9">IBT 23096</strain>
    </source>
</reference>
<evidence type="ECO:0000313" key="9">
    <source>
        <dbReference type="Proteomes" id="UP000234275"/>
    </source>
</evidence>
<dbReference type="AlphaFoldDB" id="A0A2I2G6N0"/>
<dbReference type="GO" id="GO:0006351">
    <property type="term" value="P:DNA-templated transcription"/>
    <property type="evidence" value="ECO:0007669"/>
    <property type="project" value="InterPro"/>
</dbReference>
<dbReference type="GeneID" id="36553491"/>
<evidence type="ECO:0000256" key="4">
    <source>
        <dbReference type="ARBA" id="ARBA00023125"/>
    </source>
</evidence>
<protein>
    <recommendedName>
        <fullName evidence="7">Zn(2)-C6 fungal-type domain-containing protein</fullName>
    </recommendedName>
</protein>
<organism evidence="8 9">
    <name type="scientific">Aspergillus steynii IBT 23096</name>
    <dbReference type="NCBI Taxonomy" id="1392250"/>
    <lineage>
        <taxon>Eukaryota</taxon>
        <taxon>Fungi</taxon>
        <taxon>Dikarya</taxon>
        <taxon>Ascomycota</taxon>
        <taxon>Pezizomycotina</taxon>
        <taxon>Eurotiomycetes</taxon>
        <taxon>Eurotiomycetidae</taxon>
        <taxon>Eurotiales</taxon>
        <taxon>Aspergillaceae</taxon>
        <taxon>Aspergillus</taxon>
        <taxon>Aspergillus subgen. Circumdati</taxon>
    </lineage>
</organism>
<keyword evidence="5" id="KW-0804">Transcription</keyword>
<dbReference type="InterPro" id="IPR007219">
    <property type="entry name" value="XnlR_reg_dom"/>
</dbReference>
<dbReference type="RefSeq" id="XP_024703831.1">
    <property type="nucleotide sequence ID" value="XM_024845792.1"/>
</dbReference>
<evidence type="ECO:0000256" key="5">
    <source>
        <dbReference type="ARBA" id="ARBA00023163"/>
    </source>
</evidence>
<dbReference type="OrthoDB" id="3014581at2759"/>
<evidence type="ECO:0000259" key="7">
    <source>
        <dbReference type="PROSITE" id="PS50048"/>
    </source>
</evidence>
<gene>
    <name evidence="8" type="ORF">P170DRAFT_387034</name>
</gene>
<proteinExistence type="predicted"/>
<dbReference type="PROSITE" id="PS00463">
    <property type="entry name" value="ZN2_CY6_FUNGAL_1"/>
    <property type="match status" value="1"/>
</dbReference>
<name>A0A2I2G6N0_9EURO</name>
<keyword evidence="2" id="KW-0479">Metal-binding</keyword>
<dbReference type="InterPro" id="IPR050613">
    <property type="entry name" value="Sec_Metabolite_Reg"/>
</dbReference>
<dbReference type="Proteomes" id="UP000234275">
    <property type="component" value="Unassembled WGS sequence"/>
</dbReference>
<keyword evidence="9" id="KW-1185">Reference proteome</keyword>